<feature type="transmembrane region" description="Helical" evidence="1">
    <location>
        <begin position="37"/>
        <end position="56"/>
    </location>
</feature>
<keyword evidence="1" id="KW-0472">Membrane</keyword>
<dbReference type="PROSITE" id="PS50244">
    <property type="entry name" value="S5A_REDUCTASE"/>
    <property type="match status" value="1"/>
</dbReference>
<feature type="transmembrane region" description="Helical" evidence="1">
    <location>
        <begin position="12"/>
        <end position="30"/>
    </location>
</feature>
<reference evidence="2 3" key="1">
    <citation type="submission" date="2020-08" db="EMBL/GenBank/DDBJ databases">
        <title>Genomic Encyclopedia of Type Strains, Phase IV (KMG-IV): sequencing the most valuable type-strain genomes for metagenomic binning, comparative biology and taxonomic classification.</title>
        <authorList>
            <person name="Goeker M."/>
        </authorList>
    </citation>
    <scope>NUCLEOTIDE SEQUENCE [LARGE SCALE GENOMIC DNA]</scope>
    <source>
        <strain evidence="2 3">DSM 26723</strain>
    </source>
</reference>
<dbReference type="InterPro" id="IPR010721">
    <property type="entry name" value="UstE-like"/>
</dbReference>
<keyword evidence="1" id="KW-1133">Transmembrane helix</keyword>
<comment type="caution">
    <text evidence="2">The sequence shown here is derived from an EMBL/GenBank/DDBJ whole genome shotgun (WGS) entry which is preliminary data.</text>
</comment>
<dbReference type="Pfam" id="PF06966">
    <property type="entry name" value="DUF1295"/>
    <property type="match status" value="1"/>
</dbReference>
<evidence type="ECO:0000256" key="1">
    <source>
        <dbReference type="SAM" id="Phobius"/>
    </source>
</evidence>
<sequence length="261" mass="29035">MTLAFDGAASTTALAGIAAIAVVTWLVSLVKRDASIVDSVWSVLIWTAGAVYFHAADDPGQRGWLMLALLSVWALRLCVYITARNWGEPEDRRYQKIRARNQPHFGLKSLFIVFLLQGVLAWIVAWPMMAVGAEPAELSALDWLGAALAVFGILFEAIADWQMARFKARRESEGQVMDRGLWRYSRHPNYFGETCAWWGLWLLALAAGGWWTIVSPLLMTVLLLKVSGVALLERDIGTRRPAYAQYVKQTNAFIPGPPRSA</sequence>
<dbReference type="RefSeq" id="WP_184332558.1">
    <property type="nucleotide sequence ID" value="NZ_JACHHZ010000003.1"/>
</dbReference>
<protein>
    <submittedName>
        <fullName evidence="2">Steroid 5-alpha reductase family enzyme</fullName>
    </submittedName>
</protein>
<evidence type="ECO:0000313" key="3">
    <source>
        <dbReference type="Proteomes" id="UP000588068"/>
    </source>
</evidence>
<dbReference type="PANTHER" id="PTHR32251">
    <property type="entry name" value="3-OXO-5-ALPHA-STEROID 4-DEHYDROGENASE"/>
    <property type="match status" value="1"/>
</dbReference>
<feature type="transmembrane region" description="Helical" evidence="1">
    <location>
        <begin position="140"/>
        <end position="159"/>
    </location>
</feature>
<dbReference type="Gene3D" id="1.20.120.1630">
    <property type="match status" value="1"/>
</dbReference>
<feature type="transmembrane region" description="Helical" evidence="1">
    <location>
        <begin position="190"/>
        <end position="207"/>
    </location>
</feature>
<dbReference type="AlphaFoldDB" id="A0A841HMJ4"/>
<dbReference type="PANTHER" id="PTHR32251:SF17">
    <property type="entry name" value="STEROID 5-ALPHA REDUCTASE C-TERMINAL DOMAIN-CONTAINING PROTEIN"/>
    <property type="match status" value="1"/>
</dbReference>
<organism evidence="2 3">
    <name type="scientific">Povalibacter uvarum</name>
    <dbReference type="NCBI Taxonomy" id="732238"/>
    <lineage>
        <taxon>Bacteria</taxon>
        <taxon>Pseudomonadati</taxon>
        <taxon>Pseudomonadota</taxon>
        <taxon>Gammaproteobacteria</taxon>
        <taxon>Steroidobacterales</taxon>
        <taxon>Steroidobacteraceae</taxon>
        <taxon>Povalibacter</taxon>
    </lineage>
</organism>
<dbReference type="Proteomes" id="UP000588068">
    <property type="component" value="Unassembled WGS sequence"/>
</dbReference>
<dbReference type="GO" id="GO:0016020">
    <property type="term" value="C:membrane"/>
    <property type="evidence" value="ECO:0007669"/>
    <property type="project" value="TreeGrafter"/>
</dbReference>
<dbReference type="EMBL" id="JACHHZ010000003">
    <property type="protein sequence ID" value="MBB6093824.1"/>
    <property type="molecule type" value="Genomic_DNA"/>
</dbReference>
<evidence type="ECO:0000313" key="2">
    <source>
        <dbReference type="EMBL" id="MBB6093824.1"/>
    </source>
</evidence>
<keyword evidence="3" id="KW-1185">Reference proteome</keyword>
<keyword evidence="1" id="KW-0812">Transmembrane</keyword>
<gene>
    <name evidence="2" type="ORF">HNQ60_002705</name>
</gene>
<proteinExistence type="predicted"/>
<name>A0A841HMJ4_9GAMM</name>
<feature type="transmembrane region" description="Helical" evidence="1">
    <location>
        <begin position="62"/>
        <end position="83"/>
    </location>
</feature>
<accession>A0A841HMJ4</accession>
<feature type="transmembrane region" description="Helical" evidence="1">
    <location>
        <begin position="104"/>
        <end position="128"/>
    </location>
</feature>